<accession>A0A5B7GL41</accession>
<keyword evidence="3" id="KW-1185">Reference proteome</keyword>
<gene>
    <name evidence="2" type="ORF">E2C01_051200</name>
</gene>
<evidence type="ECO:0000256" key="1">
    <source>
        <dbReference type="SAM" id="MobiDB-lite"/>
    </source>
</evidence>
<name>A0A5B7GL41_PORTR</name>
<reference evidence="2 3" key="1">
    <citation type="submission" date="2019-05" db="EMBL/GenBank/DDBJ databases">
        <title>Another draft genome of Portunus trituberculatus and its Hox gene families provides insights of decapod evolution.</title>
        <authorList>
            <person name="Jeong J.-H."/>
            <person name="Song I."/>
            <person name="Kim S."/>
            <person name="Choi T."/>
            <person name="Kim D."/>
            <person name="Ryu S."/>
            <person name="Kim W."/>
        </authorList>
    </citation>
    <scope>NUCLEOTIDE SEQUENCE [LARGE SCALE GENOMIC DNA]</scope>
    <source>
        <tissue evidence="2">Muscle</tissue>
    </source>
</reference>
<dbReference type="AlphaFoldDB" id="A0A5B7GL41"/>
<protein>
    <submittedName>
        <fullName evidence="2">Uncharacterized protein</fullName>
    </submittedName>
</protein>
<sequence>MHGVRRLHQQTSRSKEAQHISAYLGIPGRPRKARYRGGSTCPPSCALNSGEHDFALVRHTTV</sequence>
<proteinExistence type="predicted"/>
<evidence type="ECO:0000313" key="3">
    <source>
        <dbReference type="Proteomes" id="UP000324222"/>
    </source>
</evidence>
<evidence type="ECO:0000313" key="2">
    <source>
        <dbReference type="EMBL" id="MPC57224.1"/>
    </source>
</evidence>
<organism evidence="2 3">
    <name type="scientific">Portunus trituberculatus</name>
    <name type="common">Swimming crab</name>
    <name type="synonym">Neptunus trituberculatus</name>
    <dbReference type="NCBI Taxonomy" id="210409"/>
    <lineage>
        <taxon>Eukaryota</taxon>
        <taxon>Metazoa</taxon>
        <taxon>Ecdysozoa</taxon>
        <taxon>Arthropoda</taxon>
        <taxon>Crustacea</taxon>
        <taxon>Multicrustacea</taxon>
        <taxon>Malacostraca</taxon>
        <taxon>Eumalacostraca</taxon>
        <taxon>Eucarida</taxon>
        <taxon>Decapoda</taxon>
        <taxon>Pleocyemata</taxon>
        <taxon>Brachyura</taxon>
        <taxon>Eubrachyura</taxon>
        <taxon>Portunoidea</taxon>
        <taxon>Portunidae</taxon>
        <taxon>Portuninae</taxon>
        <taxon>Portunus</taxon>
    </lineage>
</organism>
<feature type="region of interest" description="Disordered" evidence="1">
    <location>
        <begin position="1"/>
        <end position="21"/>
    </location>
</feature>
<dbReference type="EMBL" id="VSRR010014606">
    <property type="protein sequence ID" value="MPC57224.1"/>
    <property type="molecule type" value="Genomic_DNA"/>
</dbReference>
<comment type="caution">
    <text evidence="2">The sequence shown here is derived from an EMBL/GenBank/DDBJ whole genome shotgun (WGS) entry which is preliminary data.</text>
</comment>
<dbReference type="Proteomes" id="UP000324222">
    <property type="component" value="Unassembled WGS sequence"/>
</dbReference>